<dbReference type="RefSeq" id="WP_058441893.1">
    <property type="nucleotide sequence ID" value="NZ_CAAAHU010000002.1"/>
</dbReference>
<feature type="transmembrane region" description="Helical" evidence="5">
    <location>
        <begin position="181"/>
        <end position="199"/>
    </location>
</feature>
<protein>
    <submittedName>
        <fullName evidence="7">O-antigen biosynthesis protein</fullName>
    </submittedName>
</protein>
<evidence type="ECO:0000313" key="7">
    <source>
        <dbReference type="EMBL" id="KTC81371.1"/>
    </source>
</evidence>
<name>A0A0W0SDZ4_9GAMM</name>
<feature type="transmembrane region" description="Helical" evidence="5">
    <location>
        <begin position="157"/>
        <end position="174"/>
    </location>
</feature>
<feature type="transmembrane region" description="Helical" evidence="5">
    <location>
        <begin position="119"/>
        <end position="137"/>
    </location>
</feature>
<feature type="domain" description="O-antigen ligase-related" evidence="6">
    <location>
        <begin position="188"/>
        <end position="333"/>
    </location>
</feature>
<dbReference type="PATRIC" id="fig|29422.6.peg.2018"/>
<proteinExistence type="predicted"/>
<dbReference type="InterPro" id="IPR051533">
    <property type="entry name" value="WaaL-like"/>
</dbReference>
<dbReference type="PANTHER" id="PTHR37422:SF13">
    <property type="entry name" value="LIPOPOLYSACCHARIDE BIOSYNTHESIS PROTEIN PA4999-RELATED"/>
    <property type="match status" value="1"/>
</dbReference>
<dbReference type="Proteomes" id="UP000054742">
    <property type="component" value="Unassembled WGS sequence"/>
</dbReference>
<accession>A0A0W0SDZ4</accession>
<keyword evidence="3 5" id="KW-1133">Transmembrane helix</keyword>
<feature type="transmembrane region" description="Helical" evidence="5">
    <location>
        <begin position="320"/>
        <end position="340"/>
    </location>
</feature>
<keyword evidence="2 5" id="KW-0812">Transmembrane</keyword>
<gene>
    <name evidence="7" type="ORF">Lbru_1891</name>
</gene>
<organism evidence="7 8">
    <name type="scientific">Legionella brunensis</name>
    <dbReference type="NCBI Taxonomy" id="29422"/>
    <lineage>
        <taxon>Bacteria</taxon>
        <taxon>Pseudomonadati</taxon>
        <taxon>Pseudomonadota</taxon>
        <taxon>Gammaproteobacteria</taxon>
        <taxon>Legionellales</taxon>
        <taxon>Legionellaceae</taxon>
        <taxon>Legionella</taxon>
    </lineage>
</organism>
<dbReference type="STRING" id="29422.Lbru_1891"/>
<reference evidence="7 8" key="1">
    <citation type="submission" date="2015-11" db="EMBL/GenBank/DDBJ databases">
        <title>Genomic analysis of 38 Legionella species identifies large and diverse effector repertoires.</title>
        <authorList>
            <person name="Burstein D."/>
            <person name="Amaro F."/>
            <person name="Zusman T."/>
            <person name="Lifshitz Z."/>
            <person name="Cohen O."/>
            <person name="Gilbert J.A."/>
            <person name="Pupko T."/>
            <person name="Shuman H.A."/>
            <person name="Segal G."/>
        </authorList>
    </citation>
    <scope>NUCLEOTIDE SEQUENCE [LARGE SCALE GENOMIC DNA]</scope>
    <source>
        <strain evidence="7 8">ATCC 43878</strain>
    </source>
</reference>
<dbReference type="EMBL" id="LNXV01000029">
    <property type="protein sequence ID" value="KTC81371.1"/>
    <property type="molecule type" value="Genomic_DNA"/>
</dbReference>
<comment type="subcellular location">
    <subcellularLocation>
        <location evidence="1">Membrane</location>
        <topology evidence="1">Multi-pass membrane protein</topology>
    </subcellularLocation>
</comment>
<evidence type="ECO:0000256" key="3">
    <source>
        <dbReference type="ARBA" id="ARBA00022989"/>
    </source>
</evidence>
<dbReference type="AlphaFoldDB" id="A0A0W0SDZ4"/>
<evidence type="ECO:0000256" key="1">
    <source>
        <dbReference type="ARBA" id="ARBA00004141"/>
    </source>
</evidence>
<keyword evidence="8" id="KW-1185">Reference proteome</keyword>
<feature type="transmembrane region" description="Helical" evidence="5">
    <location>
        <begin position="374"/>
        <end position="391"/>
    </location>
</feature>
<dbReference type="OrthoDB" id="9795248at2"/>
<evidence type="ECO:0000256" key="4">
    <source>
        <dbReference type="ARBA" id="ARBA00023136"/>
    </source>
</evidence>
<evidence type="ECO:0000256" key="5">
    <source>
        <dbReference type="SAM" id="Phobius"/>
    </source>
</evidence>
<feature type="transmembrane region" description="Helical" evidence="5">
    <location>
        <begin position="64"/>
        <end position="87"/>
    </location>
</feature>
<dbReference type="InterPro" id="IPR007016">
    <property type="entry name" value="O-antigen_ligase-rel_domated"/>
</dbReference>
<dbReference type="PANTHER" id="PTHR37422">
    <property type="entry name" value="TEICHURONIC ACID BIOSYNTHESIS PROTEIN TUAE"/>
    <property type="match status" value="1"/>
</dbReference>
<comment type="caution">
    <text evidence="7">The sequence shown here is derived from an EMBL/GenBank/DDBJ whole genome shotgun (WGS) entry which is preliminary data.</text>
</comment>
<evidence type="ECO:0000256" key="2">
    <source>
        <dbReference type="ARBA" id="ARBA00022692"/>
    </source>
</evidence>
<evidence type="ECO:0000313" key="8">
    <source>
        <dbReference type="Proteomes" id="UP000054742"/>
    </source>
</evidence>
<dbReference type="GO" id="GO:0016020">
    <property type="term" value="C:membrane"/>
    <property type="evidence" value="ECO:0007669"/>
    <property type="project" value="UniProtKB-SubCell"/>
</dbReference>
<evidence type="ECO:0000259" key="6">
    <source>
        <dbReference type="Pfam" id="PF04932"/>
    </source>
</evidence>
<keyword evidence="4 5" id="KW-0472">Membrane</keyword>
<feature type="transmembrane region" description="Helical" evidence="5">
    <location>
        <begin position="205"/>
        <end position="222"/>
    </location>
</feature>
<dbReference type="Pfam" id="PF04932">
    <property type="entry name" value="Wzy_C"/>
    <property type="match status" value="1"/>
</dbReference>
<sequence>MDILLSFSQRLPMQKWVTVLLAATLLTLPMSSTAKSICLSLSLITILLTPAFRKDVVELFSTKWGRACLILFAISLIACFWSPANIADKKFMIAKYSKLLYFPILVAGFQSAKTRQMSLQAFLVAMIITCVLSIFKFHGYLQSFHFNPDHVFRNHIMTGYMVAFAAYISCLFAYRQQGKMRFVYGLLALLFSYQVLFVSGGRTGYIIYLLLMSFFSLQLRTWRQTIFGLSLVFAQVMTSYHTSPVMNERVDGLTQQIQSYQHNQKDTDIGLRLQFHHYAYQLFNRHPLFGNGTASFTYYFEKEQPVPFWSWKLQEPHSQYWLVAAEFGLLGVGALGFLFLSMIQASLRLDKMKTIAFAMLIPFMIGNVSDSLLLYSGSGYFFLLFMALCFGEKLEMTKSKRGQLP</sequence>